<evidence type="ECO:0000313" key="2">
    <source>
        <dbReference type="Proteomes" id="UP000827986"/>
    </source>
</evidence>
<organism evidence="1 2">
    <name type="scientific">Mauremys mutica</name>
    <name type="common">yellowpond turtle</name>
    <dbReference type="NCBI Taxonomy" id="74926"/>
    <lineage>
        <taxon>Eukaryota</taxon>
        <taxon>Metazoa</taxon>
        <taxon>Chordata</taxon>
        <taxon>Craniata</taxon>
        <taxon>Vertebrata</taxon>
        <taxon>Euteleostomi</taxon>
        <taxon>Archelosauria</taxon>
        <taxon>Testudinata</taxon>
        <taxon>Testudines</taxon>
        <taxon>Cryptodira</taxon>
        <taxon>Durocryptodira</taxon>
        <taxon>Testudinoidea</taxon>
        <taxon>Geoemydidae</taxon>
        <taxon>Geoemydinae</taxon>
        <taxon>Mauremys</taxon>
    </lineage>
</organism>
<name>A0A9D4APT4_9SAUR</name>
<reference evidence="1" key="1">
    <citation type="submission" date="2021-09" db="EMBL/GenBank/DDBJ databases">
        <title>The genome of Mauremys mutica provides insights into the evolution of semi-aquatic lifestyle.</title>
        <authorList>
            <person name="Gong S."/>
            <person name="Gao Y."/>
        </authorList>
    </citation>
    <scope>NUCLEOTIDE SEQUENCE</scope>
    <source>
        <strain evidence="1">MM-2020</strain>
        <tissue evidence="1">Muscle</tissue>
    </source>
</reference>
<sequence length="159" mass="16798">MERAKQSPVLPVPRCYAVYSMDRSSGPYVAHGAPAGQSPAPPVPRTYAIYSLERTLFSHLDPSVQPGLGSSSVPVSCAVYSMDSSSPSPAPLAQPVPDSPLFPPLLLAVYSAGQRCCRPHLELLSQIDRSCTPPVPASCAVFSRDAPLNPLPGWLTPSS</sequence>
<dbReference type="Proteomes" id="UP000827986">
    <property type="component" value="Unassembled WGS sequence"/>
</dbReference>
<comment type="caution">
    <text evidence="1">The sequence shown here is derived from an EMBL/GenBank/DDBJ whole genome shotgun (WGS) entry which is preliminary data.</text>
</comment>
<accession>A0A9D4APT4</accession>
<evidence type="ECO:0000313" key="1">
    <source>
        <dbReference type="EMBL" id="KAH1166333.1"/>
    </source>
</evidence>
<dbReference type="EMBL" id="JAHDVG010000487">
    <property type="protein sequence ID" value="KAH1166333.1"/>
    <property type="molecule type" value="Genomic_DNA"/>
</dbReference>
<dbReference type="AlphaFoldDB" id="A0A9D4APT4"/>
<keyword evidence="2" id="KW-1185">Reference proteome</keyword>
<protein>
    <submittedName>
        <fullName evidence="1">Uncharacterized protein</fullName>
    </submittedName>
</protein>
<gene>
    <name evidence="1" type="ORF">KIL84_015505</name>
</gene>
<proteinExistence type="predicted"/>